<name>A0A378U037_NEIEL</name>
<dbReference type="GeneID" id="93353152"/>
<dbReference type="EMBL" id="UGQW01000002">
    <property type="protein sequence ID" value="STZ68639.1"/>
    <property type="molecule type" value="Genomic_DNA"/>
</dbReference>
<protein>
    <submittedName>
        <fullName evidence="2">Uncharacterized protein</fullName>
    </submittedName>
</protein>
<organism evidence="2 3">
    <name type="scientific">Neisseria elongata</name>
    <dbReference type="NCBI Taxonomy" id="495"/>
    <lineage>
        <taxon>Bacteria</taxon>
        <taxon>Pseudomonadati</taxon>
        <taxon>Pseudomonadota</taxon>
        <taxon>Betaproteobacteria</taxon>
        <taxon>Neisseriales</taxon>
        <taxon>Neisseriaceae</taxon>
        <taxon>Neisseria</taxon>
    </lineage>
</organism>
<gene>
    <name evidence="2" type="ORF">NCTC10660_02166</name>
</gene>
<sequence length="234" mass="26585">MKTFRLFAATILACSFQTASAYDVTRGALQNHPALASYGYNLNAIHNNNRNVVYYGNNTSTYNGGNILTLKNLYYLNEIDRQIERRRRPVNYNNPRICMKVPVVENRGSQLCMHLFLDRALPAPRAELYFSNDDIGYQGPVLTYENGILIESTVYHDNFELQEGGKRYERINEKTYAVTQYGRERTPVAGSYAEISAEQAAQEIGVKSVYLQDALSPSLYERVVKATKKIRGSK</sequence>
<keyword evidence="1" id="KW-0732">Signal</keyword>
<reference evidence="2 3" key="1">
    <citation type="submission" date="2018-06" db="EMBL/GenBank/DDBJ databases">
        <authorList>
            <consortium name="Pathogen Informatics"/>
            <person name="Doyle S."/>
        </authorList>
    </citation>
    <scope>NUCLEOTIDE SEQUENCE [LARGE SCALE GENOMIC DNA]</scope>
    <source>
        <strain evidence="2 3">NCTC10660</strain>
    </source>
</reference>
<evidence type="ECO:0000313" key="2">
    <source>
        <dbReference type="EMBL" id="STZ68639.1"/>
    </source>
</evidence>
<accession>A0A378U037</accession>
<feature type="signal peptide" evidence="1">
    <location>
        <begin position="1"/>
        <end position="21"/>
    </location>
</feature>
<proteinExistence type="predicted"/>
<evidence type="ECO:0000313" key="3">
    <source>
        <dbReference type="Proteomes" id="UP000254927"/>
    </source>
</evidence>
<feature type="chain" id="PRO_5017062221" evidence="1">
    <location>
        <begin position="22"/>
        <end position="234"/>
    </location>
</feature>
<evidence type="ECO:0000256" key="1">
    <source>
        <dbReference type="SAM" id="SignalP"/>
    </source>
</evidence>
<dbReference type="AlphaFoldDB" id="A0A378U037"/>
<dbReference type="RefSeq" id="WP_074897101.1">
    <property type="nucleotide sequence ID" value="NZ_CP031252.1"/>
</dbReference>
<dbReference type="Proteomes" id="UP000254927">
    <property type="component" value="Unassembled WGS sequence"/>
</dbReference>